<evidence type="ECO:0000313" key="1">
    <source>
        <dbReference type="EMBL" id="MDJ1372821.1"/>
    </source>
</evidence>
<proteinExistence type="predicted"/>
<evidence type="ECO:0000313" key="2">
    <source>
        <dbReference type="Proteomes" id="UP001170379"/>
    </source>
</evidence>
<reference evidence="1" key="2">
    <citation type="journal article" date="2022" name="Sci. Rep.">
        <title>In silico prediction of the enzymes involved in the degradation of the herbicide molinate by Gulosibacter molinativorax ON4T.</title>
        <authorList>
            <person name="Lopes A.R."/>
            <person name="Bunin E."/>
            <person name="Viana A.T."/>
            <person name="Froufe H."/>
            <person name="Munoz-Merida A."/>
            <person name="Pinho D."/>
            <person name="Figueiredo J."/>
            <person name="Barroso C."/>
            <person name="Vaz-Moreira I."/>
            <person name="Bellanger X."/>
            <person name="Egas C."/>
            <person name="Nunes O.C."/>
        </authorList>
    </citation>
    <scope>NUCLEOTIDE SEQUENCE</scope>
    <source>
        <strain evidence="1">ON4</strain>
    </source>
</reference>
<name>A0ABT7CC70_9MICO</name>
<reference evidence="1" key="1">
    <citation type="submission" date="2018-03" db="EMBL/GenBank/DDBJ databases">
        <authorList>
            <person name="Nunes O.C."/>
            <person name="Lopes A.R."/>
            <person name="Froufe H."/>
            <person name="Munoz-Merida A."/>
            <person name="Barroso C."/>
            <person name="Egas C."/>
        </authorList>
    </citation>
    <scope>NUCLEOTIDE SEQUENCE</scope>
    <source>
        <strain evidence="1">ON4</strain>
    </source>
</reference>
<accession>A0ABT7CC70</accession>
<comment type="caution">
    <text evidence="1">The sequence shown here is derived from an EMBL/GenBank/DDBJ whole genome shotgun (WGS) entry which is preliminary data.</text>
</comment>
<gene>
    <name evidence="1" type="ORF">C7K25_15925</name>
</gene>
<dbReference type="RefSeq" id="WP_283793668.1">
    <property type="nucleotide sequence ID" value="NZ_PXVD01000077.1"/>
</dbReference>
<sequence>MVERIVPVHTVTGERIFTKIGGTVGSWTTSLTTPGTGSVTIYARDQKRKLDFESVRLLRRTAATTIVIEEVKHEVFSGPGHIQYAGYVTDSEWDDSTGMLSLNLVEIKKLGDKRQMWVPGEGGANELTITGASMYRIVREVLWRAFGREIGTRYALPFLWPEEKPGQLTYELFRYHYKSLTQVMSDLDATGGPDWNLRPRWVGGLLKWDVHIGSPTFDWGEVRMRAATPE</sequence>
<protein>
    <submittedName>
        <fullName evidence="1">Uncharacterized protein</fullName>
    </submittedName>
</protein>
<organism evidence="1 2">
    <name type="scientific">Gulosibacter molinativorax</name>
    <dbReference type="NCBI Taxonomy" id="256821"/>
    <lineage>
        <taxon>Bacteria</taxon>
        <taxon>Bacillati</taxon>
        <taxon>Actinomycetota</taxon>
        <taxon>Actinomycetes</taxon>
        <taxon>Micrococcales</taxon>
        <taxon>Microbacteriaceae</taxon>
        <taxon>Gulosibacter</taxon>
    </lineage>
</organism>
<keyword evidence="2" id="KW-1185">Reference proteome</keyword>
<dbReference type="EMBL" id="PXVD01000077">
    <property type="protein sequence ID" value="MDJ1372821.1"/>
    <property type="molecule type" value="Genomic_DNA"/>
</dbReference>
<dbReference type="Proteomes" id="UP001170379">
    <property type="component" value="Unassembled WGS sequence"/>
</dbReference>
<feature type="non-terminal residue" evidence="1">
    <location>
        <position position="230"/>
    </location>
</feature>